<evidence type="ECO:0000313" key="2">
    <source>
        <dbReference type="EMBL" id="VVC93300.1"/>
    </source>
</evidence>
<name>A0A5E4Q6E2_9NEOP</name>
<organism evidence="2 3">
    <name type="scientific">Leptidea sinapis</name>
    <dbReference type="NCBI Taxonomy" id="189913"/>
    <lineage>
        <taxon>Eukaryota</taxon>
        <taxon>Metazoa</taxon>
        <taxon>Ecdysozoa</taxon>
        <taxon>Arthropoda</taxon>
        <taxon>Hexapoda</taxon>
        <taxon>Insecta</taxon>
        <taxon>Pterygota</taxon>
        <taxon>Neoptera</taxon>
        <taxon>Endopterygota</taxon>
        <taxon>Lepidoptera</taxon>
        <taxon>Glossata</taxon>
        <taxon>Ditrysia</taxon>
        <taxon>Papilionoidea</taxon>
        <taxon>Pieridae</taxon>
        <taxon>Dismorphiinae</taxon>
        <taxon>Leptidea</taxon>
    </lineage>
</organism>
<reference evidence="2 3" key="1">
    <citation type="submission" date="2017-07" db="EMBL/GenBank/DDBJ databases">
        <authorList>
            <person name="Talla V."/>
            <person name="Backstrom N."/>
        </authorList>
    </citation>
    <scope>NUCLEOTIDE SEQUENCE [LARGE SCALE GENOMIC DNA]</scope>
</reference>
<feature type="region of interest" description="Disordered" evidence="1">
    <location>
        <begin position="1"/>
        <end position="52"/>
    </location>
</feature>
<sequence>MLHINSQNVRHKGLDRDPALDAGLAPGRATPGHDTTASGLVHAPDTDQGDHIAVPTPEHQTFTIAITSSQFTLEA</sequence>
<protein>
    <submittedName>
        <fullName evidence="2">Uncharacterized protein</fullName>
    </submittedName>
</protein>
<dbReference type="AlphaFoldDB" id="A0A5E4Q6E2"/>
<keyword evidence="3" id="KW-1185">Reference proteome</keyword>
<proteinExistence type="predicted"/>
<evidence type="ECO:0000256" key="1">
    <source>
        <dbReference type="SAM" id="MobiDB-lite"/>
    </source>
</evidence>
<dbReference type="EMBL" id="FZQP02001582">
    <property type="protein sequence ID" value="VVC93300.1"/>
    <property type="molecule type" value="Genomic_DNA"/>
</dbReference>
<accession>A0A5E4Q6E2</accession>
<evidence type="ECO:0000313" key="3">
    <source>
        <dbReference type="Proteomes" id="UP000324832"/>
    </source>
</evidence>
<dbReference type="Proteomes" id="UP000324832">
    <property type="component" value="Unassembled WGS sequence"/>
</dbReference>
<gene>
    <name evidence="2" type="ORF">LSINAPIS_LOCUS5522</name>
</gene>